<keyword evidence="2" id="KW-0472">Membrane</keyword>
<feature type="transmembrane region" description="Helical" evidence="2">
    <location>
        <begin position="79"/>
        <end position="100"/>
    </location>
</feature>
<protein>
    <submittedName>
        <fullName evidence="3">ADP-ribosylation factor-like protein 6-interacting protein 4</fullName>
    </submittedName>
</protein>
<evidence type="ECO:0000256" key="1">
    <source>
        <dbReference type="SAM" id="MobiDB-lite"/>
    </source>
</evidence>
<evidence type="ECO:0000313" key="3">
    <source>
        <dbReference type="EMBL" id="CBY85345.1"/>
    </source>
</evidence>
<feature type="compositionally biased region" description="Basic and acidic residues" evidence="1">
    <location>
        <begin position="17"/>
        <end position="31"/>
    </location>
</feature>
<evidence type="ECO:0000313" key="5">
    <source>
        <dbReference type="WormBase" id="F02D8.9"/>
    </source>
</evidence>
<dbReference type="AGR" id="WB:WBGene00206370"/>
<dbReference type="KEGG" id="cel:CELE_F02D8.9"/>
<dbReference type="CTD" id="13216740"/>
<proteinExistence type="predicted"/>
<dbReference type="PaxDb" id="6239-F02D8.9"/>
<dbReference type="Bgee" id="WBGene00206370">
    <property type="expression patterns" value="Expressed in larva"/>
</dbReference>
<accession>G5EFB8</accession>
<keyword evidence="2" id="KW-1133">Transmembrane helix</keyword>
<dbReference type="WormBase" id="F02D8.9">
    <property type="protein sequence ID" value="CE45593"/>
    <property type="gene ID" value="WBGene00206370"/>
</dbReference>
<sequence>MTPRKASLIKSNKIRKNKDNKTDDKSHEGAKKVKQTILRPDKHMSDYSPEQLRRLSEEYNTMRKEIPGLISEEDKYRNLIFHIGVMCLGVIVFLAVRSVLQYF</sequence>
<evidence type="ECO:0000313" key="4">
    <source>
        <dbReference type="Proteomes" id="UP000001940"/>
    </source>
</evidence>
<organism evidence="3 4">
    <name type="scientific">Caenorhabditis elegans</name>
    <dbReference type="NCBI Taxonomy" id="6239"/>
    <lineage>
        <taxon>Eukaryota</taxon>
        <taxon>Metazoa</taxon>
        <taxon>Ecdysozoa</taxon>
        <taxon>Nematoda</taxon>
        <taxon>Chromadorea</taxon>
        <taxon>Rhabditida</taxon>
        <taxon>Rhabditina</taxon>
        <taxon>Rhabditomorpha</taxon>
        <taxon>Rhabditoidea</taxon>
        <taxon>Rhabditidae</taxon>
        <taxon>Peloderinae</taxon>
        <taxon>Caenorhabditis</taxon>
    </lineage>
</organism>
<reference evidence="3 4" key="1">
    <citation type="journal article" date="1998" name="Science">
        <title>Genome sequence of the nematode C. elegans: a platform for investigating biology.</title>
        <authorList>
            <consortium name="The C. elegans sequencing consortium"/>
            <person name="Sulson J.E."/>
            <person name="Waterston R."/>
        </authorList>
    </citation>
    <scope>NUCLEOTIDE SEQUENCE [LARGE SCALE GENOMIC DNA]</scope>
    <source>
        <strain evidence="3 4">Bristol N2</strain>
    </source>
</reference>
<dbReference type="EMBL" id="BX284605">
    <property type="protein sequence ID" value="CBY85345.1"/>
    <property type="molecule type" value="Genomic_DNA"/>
</dbReference>
<dbReference type="RefSeq" id="NP_001256635.1">
    <property type="nucleotide sequence ID" value="NM_001269706.1"/>
</dbReference>
<dbReference type="Proteomes" id="UP000001940">
    <property type="component" value="Chromosome V"/>
</dbReference>
<gene>
    <name evidence="3" type="ORF">CELE_F02D8.9</name>
    <name evidence="3 5" type="ORF">F02D8.9</name>
</gene>
<keyword evidence="4" id="KW-1185">Reference proteome</keyword>
<feature type="region of interest" description="Disordered" evidence="1">
    <location>
        <begin position="1"/>
        <end position="33"/>
    </location>
</feature>
<dbReference type="SMR" id="G5EFB8"/>
<evidence type="ECO:0000256" key="2">
    <source>
        <dbReference type="SAM" id="Phobius"/>
    </source>
</evidence>
<dbReference type="InParanoid" id="G5EFB8"/>
<keyword evidence="2" id="KW-0812">Transmembrane</keyword>
<dbReference type="AlphaFoldDB" id="G5EFB8"/>
<dbReference type="HOGENOM" id="CLU_2266149_0_0_1"/>
<dbReference type="GeneID" id="13216740"/>
<name>G5EFB8_CAEEL</name>